<sequence length="248" mass="29055">MTIVIMFHLSRYRTFKDYYHRQVLRSYRSYFPHLVSYNRFVELMQACSVPLALFMSRHKVKQSQGVAFIDSTALAVCANPRIYQHQVFAGRAQRGKTSTGWFFGFKLHLIINHQGEIISFCLTTGNTDDRKPVELLTKNLWGRLFADKGYISHSLKERLKDKGVDLITKLRKNMEQPFRPLFDQLMLRKRALIESVNDFLKNTCQIQHTRHRSKNNWLVNLLSGLVAYSFLPQKPKLKFTQQQAKLIA</sequence>
<dbReference type="Proteomes" id="UP000253919">
    <property type="component" value="Unassembled WGS sequence"/>
</dbReference>
<evidence type="ECO:0000313" key="2">
    <source>
        <dbReference type="EMBL" id="RDC65602.1"/>
    </source>
</evidence>
<proteinExistence type="predicted"/>
<dbReference type="AlphaFoldDB" id="A0A369QMM1"/>
<comment type="caution">
    <text evidence="2">The sequence shown here is derived from an EMBL/GenBank/DDBJ whole genome shotgun (WGS) entry which is preliminary data.</text>
</comment>
<gene>
    <name evidence="2" type="ORF">AHMF7616_04232</name>
</gene>
<dbReference type="NCBIfam" id="NF033520">
    <property type="entry name" value="transpos_IS982"/>
    <property type="match status" value="1"/>
</dbReference>
<name>A0A369QMM1_9BACT</name>
<protein>
    <recommendedName>
        <fullName evidence="1">Transposase DDE domain-containing protein</fullName>
    </recommendedName>
</protein>
<evidence type="ECO:0000313" key="3">
    <source>
        <dbReference type="Proteomes" id="UP000253919"/>
    </source>
</evidence>
<dbReference type="EMBL" id="QASA01000001">
    <property type="protein sequence ID" value="RDC65602.1"/>
    <property type="molecule type" value="Genomic_DNA"/>
</dbReference>
<dbReference type="Pfam" id="PF13612">
    <property type="entry name" value="DDE_Tnp_1_3"/>
    <property type="match status" value="1"/>
</dbReference>
<evidence type="ECO:0000259" key="1">
    <source>
        <dbReference type="Pfam" id="PF13612"/>
    </source>
</evidence>
<dbReference type="InterPro" id="IPR025668">
    <property type="entry name" value="Tnp_DDE_dom"/>
</dbReference>
<organism evidence="2 3">
    <name type="scientific">Adhaeribacter pallidiroseus</name>
    <dbReference type="NCBI Taxonomy" id="2072847"/>
    <lineage>
        <taxon>Bacteria</taxon>
        <taxon>Pseudomonadati</taxon>
        <taxon>Bacteroidota</taxon>
        <taxon>Cytophagia</taxon>
        <taxon>Cytophagales</taxon>
        <taxon>Hymenobacteraceae</taxon>
        <taxon>Adhaeribacter</taxon>
    </lineage>
</organism>
<accession>A0A369QMM1</accession>
<reference evidence="2 3" key="1">
    <citation type="submission" date="2018-04" db="EMBL/GenBank/DDBJ databases">
        <title>Adhaeribacter sp. HMF7616 genome sequencing and assembly.</title>
        <authorList>
            <person name="Kang H."/>
            <person name="Kang J."/>
            <person name="Cha I."/>
            <person name="Kim H."/>
            <person name="Joh K."/>
        </authorList>
    </citation>
    <scope>NUCLEOTIDE SEQUENCE [LARGE SCALE GENOMIC DNA]</scope>
    <source>
        <strain evidence="2 3">HMF7616</strain>
    </source>
</reference>
<keyword evidence="3" id="KW-1185">Reference proteome</keyword>
<feature type="domain" description="Transposase DDE" evidence="1">
    <location>
        <begin position="62"/>
        <end position="213"/>
    </location>
</feature>
<dbReference type="RefSeq" id="WP_394335788.1">
    <property type="nucleotide sequence ID" value="NZ_QASA01000001.1"/>
</dbReference>